<feature type="compositionally biased region" description="Polar residues" evidence="2">
    <location>
        <begin position="308"/>
        <end position="326"/>
    </location>
</feature>
<evidence type="ECO:0000256" key="1">
    <source>
        <dbReference type="SAM" id="Coils"/>
    </source>
</evidence>
<organism evidence="3 4">
    <name type="scientific">Taenia crassiceps</name>
    <dbReference type="NCBI Taxonomy" id="6207"/>
    <lineage>
        <taxon>Eukaryota</taxon>
        <taxon>Metazoa</taxon>
        <taxon>Spiralia</taxon>
        <taxon>Lophotrochozoa</taxon>
        <taxon>Platyhelminthes</taxon>
        <taxon>Cestoda</taxon>
        <taxon>Eucestoda</taxon>
        <taxon>Cyclophyllidea</taxon>
        <taxon>Taeniidae</taxon>
        <taxon>Taenia</taxon>
    </lineage>
</organism>
<accession>A0ABR4QB51</accession>
<keyword evidence="4" id="KW-1185">Reference proteome</keyword>
<sequence>MRIAADNKKFFDVYAKANEEVIQEDQQTKKEEGLFPDKLAPLLRSIKGEKLRNSTLEQAIKLLNHQNMQMKSRIKELESAIENHKTIICDKETPEDPLKQRDSFAENIEQIRLKRQLMQRKKDIESLTAQLVSTREELKLIRSEKRDICKREIPSGSREDIELQVKLCSLENQVAEYERENKYLFESNEKILQSLTAWESDLKMMSLLLDKLQHLECEMSASEGDRVKQCEEMRQTRNTPQTQARSVEARTEALSRRVEGNQSSRNLQELCESFGLDVKDLEVALIQMSGQREYPAGGTDTDAHTRTSKTPQNEGTVVYDSSTDQPSDGECARRGSRELRMTEDHQRAVGDATNHFDLTQICTDMRLPGPESSKVVELDLQLAPSITRSLPGGSSFEEGKNFLRSTWMRLT</sequence>
<evidence type="ECO:0000256" key="2">
    <source>
        <dbReference type="SAM" id="MobiDB-lite"/>
    </source>
</evidence>
<keyword evidence="1" id="KW-0175">Coiled coil</keyword>
<evidence type="ECO:0000313" key="3">
    <source>
        <dbReference type="EMBL" id="KAL5106872.1"/>
    </source>
</evidence>
<feature type="coiled-coil region" evidence="1">
    <location>
        <begin position="53"/>
        <end position="87"/>
    </location>
</feature>
<proteinExistence type="predicted"/>
<gene>
    <name evidence="3" type="ORF">TcWFU_005630</name>
</gene>
<reference evidence="3 4" key="1">
    <citation type="journal article" date="2022" name="Front. Cell. Infect. Microbiol.">
        <title>The Genomes of Two Strains of Taenia crassiceps the Animal Model for the Study of Human Cysticercosis.</title>
        <authorList>
            <person name="Bobes R.J."/>
            <person name="Estrada K."/>
            <person name="Rios-Valencia D.G."/>
            <person name="Calderon-Gallegos A."/>
            <person name="de la Torre P."/>
            <person name="Carrero J.C."/>
            <person name="Sanchez-Flores A."/>
            <person name="Laclette J.P."/>
        </authorList>
    </citation>
    <scope>NUCLEOTIDE SEQUENCE [LARGE SCALE GENOMIC DNA]</scope>
    <source>
        <strain evidence="3">WFUcys</strain>
    </source>
</reference>
<name>A0ABR4QB51_9CEST</name>
<dbReference type="EMBL" id="JAKROA010000005">
    <property type="protein sequence ID" value="KAL5106872.1"/>
    <property type="molecule type" value="Genomic_DNA"/>
</dbReference>
<feature type="coiled-coil region" evidence="1">
    <location>
        <begin position="117"/>
        <end position="144"/>
    </location>
</feature>
<comment type="caution">
    <text evidence="3">The sequence shown here is derived from an EMBL/GenBank/DDBJ whole genome shotgun (WGS) entry which is preliminary data.</text>
</comment>
<protein>
    <submittedName>
        <fullName evidence="3">Uncharacterized protein</fullName>
    </submittedName>
</protein>
<feature type="region of interest" description="Disordered" evidence="2">
    <location>
        <begin position="292"/>
        <end position="330"/>
    </location>
</feature>
<dbReference type="Proteomes" id="UP001651158">
    <property type="component" value="Unassembled WGS sequence"/>
</dbReference>
<evidence type="ECO:0000313" key="4">
    <source>
        <dbReference type="Proteomes" id="UP001651158"/>
    </source>
</evidence>